<dbReference type="Proteomes" id="UP000003793">
    <property type="component" value="Unassembled WGS sequence"/>
</dbReference>
<dbReference type="InterPro" id="IPR036291">
    <property type="entry name" value="NAD(P)-bd_dom_sf"/>
</dbReference>
<comment type="caution">
    <text evidence="3">The sequence shown here is derived from an EMBL/GenBank/DDBJ whole genome shotgun (WGS) entry which is preliminary data.</text>
</comment>
<reference evidence="3 4" key="1">
    <citation type="submission" date="2009-02" db="EMBL/GenBank/DDBJ databases">
        <authorList>
            <person name="Fulton L."/>
            <person name="Clifton S."/>
            <person name="Fulton B."/>
            <person name="Xu J."/>
            <person name="Minx P."/>
            <person name="Pepin K.H."/>
            <person name="Johnson M."/>
            <person name="Bhonagiri V."/>
            <person name="Nash W.E."/>
            <person name="Mardis E.R."/>
            <person name="Wilson R.K."/>
        </authorList>
    </citation>
    <scope>NUCLEOTIDE SEQUENCE [LARGE SCALE GENOMIC DNA]</scope>
    <source>
        <strain evidence="3 4">ATCC 27758</strain>
    </source>
</reference>
<proteinExistence type="predicted"/>
<evidence type="ECO:0000256" key="1">
    <source>
        <dbReference type="ARBA" id="ARBA00023002"/>
    </source>
</evidence>
<dbReference type="PANTHER" id="PTHR43362">
    <property type="entry name" value="MANNITOL DEHYDROGENASE DSF1-RELATED"/>
    <property type="match status" value="1"/>
</dbReference>
<dbReference type="EMBL" id="ABVR01000041">
    <property type="protein sequence ID" value="EEG89057.1"/>
    <property type="molecule type" value="Genomic_DNA"/>
</dbReference>
<protein>
    <submittedName>
        <fullName evidence="3">Mannitol dehydrogenase rossman domain protein</fullName>
    </submittedName>
</protein>
<feature type="domain" description="Mannitol dehydrogenase N-terminal" evidence="2">
    <location>
        <begin position="40"/>
        <end position="226"/>
    </location>
</feature>
<dbReference type="PANTHER" id="PTHR43362:SF1">
    <property type="entry name" value="MANNITOL DEHYDROGENASE 2-RELATED"/>
    <property type="match status" value="1"/>
</dbReference>
<gene>
    <name evidence="3" type="ORF">COPCOM_02034</name>
</gene>
<reference evidence="3 4" key="2">
    <citation type="submission" date="2009-03" db="EMBL/GenBank/DDBJ databases">
        <title>Draft genome sequence of Coprococcus comes (ATCC 27758).</title>
        <authorList>
            <person name="Sudarsanam P."/>
            <person name="Ley R."/>
            <person name="Guruge J."/>
            <person name="Turnbaugh P.J."/>
            <person name="Mahowald M."/>
            <person name="Liep D."/>
            <person name="Gordon J."/>
        </authorList>
    </citation>
    <scope>NUCLEOTIDE SEQUENCE [LARGE SCALE GENOMIC DNA]</scope>
    <source>
        <strain evidence="3 4">ATCC 27758</strain>
    </source>
</reference>
<keyword evidence="1" id="KW-0560">Oxidoreductase</keyword>
<organism evidence="3 4">
    <name type="scientific">Coprococcus comes ATCC 27758</name>
    <dbReference type="NCBI Taxonomy" id="470146"/>
    <lineage>
        <taxon>Bacteria</taxon>
        <taxon>Bacillati</taxon>
        <taxon>Bacillota</taxon>
        <taxon>Clostridia</taxon>
        <taxon>Lachnospirales</taxon>
        <taxon>Lachnospiraceae</taxon>
        <taxon>Coprococcus</taxon>
    </lineage>
</organism>
<dbReference type="AlphaFoldDB" id="C0BAD3"/>
<evidence type="ECO:0000313" key="3">
    <source>
        <dbReference type="EMBL" id="EEG89057.1"/>
    </source>
</evidence>
<dbReference type="GO" id="GO:0016616">
    <property type="term" value="F:oxidoreductase activity, acting on the CH-OH group of donors, NAD or NADP as acceptor"/>
    <property type="evidence" value="ECO:0007669"/>
    <property type="project" value="TreeGrafter"/>
</dbReference>
<name>C0BAD3_9FIRM</name>
<dbReference type="InterPro" id="IPR013131">
    <property type="entry name" value="Mannitol_DH_N"/>
</dbReference>
<dbReference type="Gene3D" id="3.40.50.720">
    <property type="entry name" value="NAD(P)-binding Rossmann-like Domain"/>
    <property type="match status" value="1"/>
</dbReference>
<dbReference type="HOGENOM" id="CLU_1119669_0_0_9"/>
<dbReference type="InterPro" id="IPR050988">
    <property type="entry name" value="Mannitol_DH/Oxidoreductase"/>
</dbReference>
<evidence type="ECO:0000259" key="2">
    <source>
        <dbReference type="Pfam" id="PF01232"/>
    </source>
</evidence>
<dbReference type="SUPFAM" id="SSF51735">
    <property type="entry name" value="NAD(P)-binding Rossmann-fold domains"/>
    <property type="match status" value="1"/>
</dbReference>
<dbReference type="Pfam" id="PF01232">
    <property type="entry name" value="Mannitol_dh"/>
    <property type="match status" value="1"/>
</dbReference>
<accession>C0BAD3</accession>
<sequence length="260" mass="29085">MKLTIEGIKDRAAWEKAGIALPGYDVEKISEKAKEEPGWVHFGIGNIFRIFIGGIADGLLEEGVLDRGITCVETFDYDVVDKIYDPYDNLGLSVILHGDGTREYKVLGSLAEAVKAQSSDLAQWNRLKEIFTSKSLQMVSFTITEKGYALQKADGTWFPFVEADIKNGPDKATGAMAVLVAMLYERFKAGRYPIALVSMDNCSKNGAKLRESVLTMAEEWKKQGFVDDDFITYVSDEKSRCLPMDHDRQDHSTSERTDCR</sequence>
<evidence type="ECO:0000313" key="4">
    <source>
        <dbReference type="Proteomes" id="UP000003793"/>
    </source>
</evidence>